<name>A0ABT1IE64_9PSEU</name>
<evidence type="ECO:0008006" key="4">
    <source>
        <dbReference type="Google" id="ProtNLM"/>
    </source>
</evidence>
<dbReference type="EMBL" id="JAMTCO010000008">
    <property type="protein sequence ID" value="MCP2270920.1"/>
    <property type="molecule type" value="Genomic_DNA"/>
</dbReference>
<comment type="caution">
    <text evidence="2">The sequence shown here is derived from an EMBL/GenBank/DDBJ whole genome shotgun (WGS) entry which is preliminary data.</text>
</comment>
<dbReference type="Proteomes" id="UP001205185">
    <property type="component" value="Unassembled WGS sequence"/>
</dbReference>
<proteinExistence type="predicted"/>
<keyword evidence="3" id="KW-1185">Reference proteome</keyword>
<evidence type="ECO:0000313" key="3">
    <source>
        <dbReference type="Proteomes" id="UP001205185"/>
    </source>
</evidence>
<dbReference type="RefSeq" id="WP_253887881.1">
    <property type="nucleotide sequence ID" value="NZ_BAAAVB010000013.1"/>
</dbReference>
<evidence type="ECO:0000313" key="2">
    <source>
        <dbReference type="EMBL" id="MCP2270920.1"/>
    </source>
</evidence>
<reference evidence="2 3" key="1">
    <citation type="submission" date="2022-06" db="EMBL/GenBank/DDBJ databases">
        <title>Genomic Encyclopedia of Archaeal and Bacterial Type Strains, Phase II (KMG-II): from individual species to whole genera.</title>
        <authorList>
            <person name="Goeker M."/>
        </authorList>
    </citation>
    <scope>NUCLEOTIDE SEQUENCE [LARGE SCALE GENOMIC DNA]</scope>
    <source>
        <strain evidence="2 3">DSM 44255</strain>
    </source>
</reference>
<protein>
    <recommendedName>
        <fullName evidence="4">DUF1877 family protein</fullName>
    </recommendedName>
</protein>
<gene>
    <name evidence="2" type="ORF">LV75_003432</name>
</gene>
<accession>A0ABT1IE64</accession>
<sequence>MGVLTDYFRAADAGVVVRYLELSEAASPVGEFDGVQAKSVDPDVVLGQLVAAALGGSYEDLDSRPVWPTSPPPTDVPEEGDPWAEGPWVSELDAPVRDALAGVSDVAAVTAVWVEAEEVFGEAAEWEPFVAELVALARRARDAGESLFCWVCL</sequence>
<evidence type="ECO:0000256" key="1">
    <source>
        <dbReference type="SAM" id="MobiDB-lite"/>
    </source>
</evidence>
<feature type="region of interest" description="Disordered" evidence="1">
    <location>
        <begin position="62"/>
        <end position="86"/>
    </location>
</feature>
<organism evidence="2 3">
    <name type="scientific">Actinokineospora diospyrosa</name>
    <dbReference type="NCBI Taxonomy" id="103728"/>
    <lineage>
        <taxon>Bacteria</taxon>
        <taxon>Bacillati</taxon>
        <taxon>Actinomycetota</taxon>
        <taxon>Actinomycetes</taxon>
        <taxon>Pseudonocardiales</taxon>
        <taxon>Pseudonocardiaceae</taxon>
        <taxon>Actinokineospora</taxon>
    </lineage>
</organism>